<dbReference type="Pfam" id="PF00171">
    <property type="entry name" value="Aldedh"/>
    <property type="match status" value="1"/>
</dbReference>
<dbReference type="Gene3D" id="3.40.605.10">
    <property type="entry name" value="Aldehyde Dehydrogenase, Chain A, domain 1"/>
    <property type="match status" value="1"/>
</dbReference>
<evidence type="ECO:0000313" key="6">
    <source>
        <dbReference type="Proteomes" id="UP000635278"/>
    </source>
</evidence>
<dbReference type="Proteomes" id="UP000635278">
    <property type="component" value="Unassembled WGS sequence"/>
</dbReference>
<dbReference type="PANTHER" id="PTHR43217">
    <property type="entry name" value="SUCCINATE SEMIALDEHYDE DEHYDROGENASE [NAD(P)+] SAD"/>
    <property type="match status" value="1"/>
</dbReference>
<protein>
    <submittedName>
        <fullName evidence="5">Aldehyde dehydrogenase family protein</fullName>
    </submittedName>
</protein>
<dbReference type="RefSeq" id="WP_173581697.1">
    <property type="nucleotide sequence ID" value="NZ_WOTB01000001.1"/>
</dbReference>
<dbReference type="InterPro" id="IPR016161">
    <property type="entry name" value="Ald_DH/histidinol_DH"/>
</dbReference>
<dbReference type="InterPro" id="IPR047110">
    <property type="entry name" value="GABD/Sad-like"/>
</dbReference>
<dbReference type="InterPro" id="IPR016163">
    <property type="entry name" value="Ald_DH_C"/>
</dbReference>
<keyword evidence="2" id="KW-0521">NADP</keyword>
<comment type="similarity">
    <text evidence="1">Belongs to the aldehyde dehydrogenase family.</text>
</comment>
<evidence type="ECO:0000256" key="1">
    <source>
        <dbReference type="ARBA" id="ARBA00009986"/>
    </source>
</evidence>
<proteinExistence type="inferred from homology"/>
<name>A0ABX0JIY7_9PROT</name>
<evidence type="ECO:0000256" key="3">
    <source>
        <dbReference type="ARBA" id="ARBA00023002"/>
    </source>
</evidence>
<dbReference type="PANTHER" id="PTHR43217:SF2">
    <property type="entry name" value="SUCCINATE-SEMIALDEHYDE DEHYDROGENASE [NADP(+)]"/>
    <property type="match status" value="1"/>
</dbReference>
<organism evidence="5 6">
    <name type="scientific">Acetobacter musti</name>
    <dbReference type="NCBI Taxonomy" id="864732"/>
    <lineage>
        <taxon>Bacteria</taxon>
        <taxon>Pseudomonadati</taxon>
        <taxon>Pseudomonadota</taxon>
        <taxon>Alphaproteobacteria</taxon>
        <taxon>Acetobacterales</taxon>
        <taxon>Acetobacteraceae</taxon>
        <taxon>Acetobacter</taxon>
    </lineage>
</organism>
<dbReference type="InterPro" id="IPR044148">
    <property type="entry name" value="ALDH_GabD1-like"/>
</dbReference>
<dbReference type="SUPFAM" id="SSF53720">
    <property type="entry name" value="ALDH-like"/>
    <property type="match status" value="1"/>
</dbReference>
<comment type="caution">
    <text evidence="5">The sequence shown here is derived from an EMBL/GenBank/DDBJ whole genome shotgun (WGS) entry which is preliminary data.</text>
</comment>
<evidence type="ECO:0000256" key="2">
    <source>
        <dbReference type="ARBA" id="ARBA00022857"/>
    </source>
</evidence>
<dbReference type="InterPro" id="IPR015590">
    <property type="entry name" value="Aldehyde_DH_dom"/>
</dbReference>
<evidence type="ECO:0000259" key="4">
    <source>
        <dbReference type="Pfam" id="PF00171"/>
    </source>
</evidence>
<reference evidence="5 6" key="1">
    <citation type="journal article" date="2020" name="Int. J. Syst. Evol. Microbiol.">
        <title>Novel acetic acid bacteria from cider fermentations: Acetobacter conturbans sp. nov. and Acetobacter fallax sp. nov.</title>
        <authorList>
            <person name="Sombolestani A.S."/>
            <person name="Cleenwerck I."/>
            <person name="Cnockaert M."/>
            <person name="Borremans W."/>
            <person name="Wieme A.D."/>
            <person name="De Vuyst L."/>
            <person name="Vandamme P."/>
        </authorList>
    </citation>
    <scope>NUCLEOTIDE SEQUENCE [LARGE SCALE GENOMIC DNA]</scope>
    <source>
        <strain evidence="5 6">LMG 30640</strain>
    </source>
</reference>
<dbReference type="EMBL" id="WOTB01000001">
    <property type="protein sequence ID" value="NHN83267.1"/>
    <property type="molecule type" value="Genomic_DNA"/>
</dbReference>
<dbReference type="CDD" id="cd07100">
    <property type="entry name" value="ALDH_SSADH1_GabD1"/>
    <property type="match status" value="1"/>
</dbReference>
<sequence length="463" mass="50625">MAYKTVNPYTNETTATFPDLKDTELSTCLDRAQSTYENWSTTSFADRRTIVKKAAQLLREQTDDYARLLTLEMGKLFRESQAEVELSASILDYYADHAEEFLAPQKVDDLAGRGDQAMIISQPMGIVLAIEPWNFPYYQLARVVGPQFMAGNAVMVKHASNVPQSAAAFERLFLSAGAPEGLYTNLYATHEQLERLIDDPRIVGVALTGSEGAGAKIAARAGMNLKKTTMELGGSDAFIVLSDADMDQAVKWAVWGRMNNGGQCCVASKRIIVMDDIADEFLSRFQQALEKMRPGDPMDDATEVPPMSSQAAADQLRKQVEEAVQHGAKALKAGPVPPAQGAFMQTTILTDLKPDNPVYHQELFGPVAMFFRVSDEDEAIRIANDSPFGLGGSVFTRDTAHGAEVAARIETGMVFINHPTWTRADLPFGGIKRSGYGRELSSLGIQEFVNKKLIDIVPVNAAA</sequence>
<feature type="domain" description="Aldehyde dehydrogenase" evidence="4">
    <location>
        <begin position="3"/>
        <end position="453"/>
    </location>
</feature>
<keyword evidence="3" id="KW-0560">Oxidoreductase</keyword>
<accession>A0ABX0JIY7</accession>
<dbReference type="Gene3D" id="3.40.309.10">
    <property type="entry name" value="Aldehyde Dehydrogenase, Chain A, domain 2"/>
    <property type="match status" value="1"/>
</dbReference>
<evidence type="ECO:0000313" key="5">
    <source>
        <dbReference type="EMBL" id="NHN83267.1"/>
    </source>
</evidence>
<gene>
    <name evidence="5" type="ORF">GOB93_01245</name>
</gene>
<dbReference type="InterPro" id="IPR016162">
    <property type="entry name" value="Ald_DH_N"/>
</dbReference>
<keyword evidence="6" id="KW-1185">Reference proteome</keyword>